<dbReference type="PANTHER" id="PTHR33908">
    <property type="entry name" value="MANNOSYLTRANSFERASE YKCB-RELATED"/>
    <property type="match status" value="1"/>
</dbReference>
<keyword evidence="6 8" id="KW-1133">Transmembrane helix</keyword>
<dbReference type="AlphaFoldDB" id="A0A0G1RX74"/>
<dbReference type="GO" id="GO:0005886">
    <property type="term" value="C:plasma membrane"/>
    <property type="evidence" value="ECO:0007669"/>
    <property type="project" value="UniProtKB-SubCell"/>
</dbReference>
<dbReference type="GO" id="GO:0016763">
    <property type="term" value="F:pentosyltransferase activity"/>
    <property type="evidence" value="ECO:0007669"/>
    <property type="project" value="TreeGrafter"/>
</dbReference>
<feature type="transmembrane region" description="Helical" evidence="8">
    <location>
        <begin position="323"/>
        <end position="344"/>
    </location>
</feature>
<comment type="caution">
    <text evidence="10">The sequence shown here is derived from an EMBL/GenBank/DDBJ whole genome shotgun (WGS) entry which is preliminary data.</text>
</comment>
<evidence type="ECO:0000259" key="9">
    <source>
        <dbReference type="Pfam" id="PF13231"/>
    </source>
</evidence>
<name>A0A0G1RX74_9BACT</name>
<evidence type="ECO:0000313" key="11">
    <source>
        <dbReference type="Proteomes" id="UP000033860"/>
    </source>
</evidence>
<feature type="transmembrane region" description="Helical" evidence="8">
    <location>
        <begin position="238"/>
        <end position="265"/>
    </location>
</feature>
<evidence type="ECO:0000256" key="1">
    <source>
        <dbReference type="ARBA" id="ARBA00004651"/>
    </source>
</evidence>
<evidence type="ECO:0000256" key="4">
    <source>
        <dbReference type="ARBA" id="ARBA00022679"/>
    </source>
</evidence>
<feature type="transmembrane region" description="Helical" evidence="8">
    <location>
        <begin position="297"/>
        <end position="317"/>
    </location>
</feature>
<dbReference type="InterPro" id="IPR038731">
    <property type="entry name" value="RgtA/B/C-like"/>
</dbReference>
<keyword evidence="2" id="KW-1003">Cell membrane</keyword>
<sequence>MLALVLVGLFVVSRLVRVLSFPPFLDELLYTRWVATISADLNQWLLPLKEFGWAPFTTWVATLINLIAKDPLLSLRLTAALFGGLSLIVVFRLAQTWFKSPLIGYLSLFLILTSPIVLIHDRLGLRGDSAVTLAALLVVYGLSLRLIKNKTRGAYLAGLGLMLGLLTKSTAWLLPGSAILAYFWFRPKLNRHDFWAAALPGLSVIFYLATGSLTSFIGKRQVFLLSVNQALDSIRPNLIQVAWWSWQYLTWPVLLLVLVGAVVAYFNYRPFWKILLVTIIPMLLFVVLFAKILFPRYLLYVFVLSLFFAAVGLEAILKKLSHLLGAVLIAAVFWQPLVTDFVIVTDLKKAPLPEIERWQYVTGWPSGYGLAEVVDYLKTFPPEILITESDDLVKTGLPYLWPDHGMTVVSLADDMVLAPAARQSVLNALENEEEVFLALNVAETVPASLSAELLFQVFRPENKSSIKIFKVISAK</sequence>
<protein>
    <recommendedName>
        <fullName evidence="9">Glycosyltransferase RgtA/B/C/D-like domain-containing protein</fullName>
    </recommendedName>
</protein>
<feature type="transmembrane region" description="Helical" evidence="8">
    <location>
        <begin position="154"/>
        <end position="174"/>
    </location>
</feature>
<feature type="transmembrane region" description="Helical" evidence="8">
    <location>
        <begin position="129"/>
        <end position="147"/>
    </location>
</feature>
<keyword evidence="7 8" id="KW-0472">Membrane</keyword>
<dbReference type="Pfam" id="PF13231">
    <property type="entry name" value="PMT_2"/>
    <property type="match status" value="1"/>
</dbReference>
<keyword evidence="3" id="KW-0328">Glycosyltransferase</keyword>
<evidence type="ECO:0000256" key="6">
    <source>
        <dbReference type="ARBA" id="ARBA00022989"/>
    </source>
</evidence>
<evidence type="ECO:0000256" key="2">
    <source>
        <dbReference type="ARBA" id="ARBA00022475"/>
    </source>
</evidence>
<dbReference type="EMBL" id="LCNT01000002">
    <property type="protein sequence ID" value="KKU61701.1"/>
    <property type="molecule type" value="Genomic_DNA"/>
</dbReference>
<keyword evidence="4" id="KW-0808">Transferase</keyword>
<feature type="transmembrane region" description="Helical" evidence="8">
    <location>
        <begin position="194"/>
        <end position="217"/>
    </location>
</feature>
<accession>A0A0G1RX74</accession>
<evidence type="ECO:0000256" key="3">
    <source>
        <dbReference type="ARBA" id="ARBA00022676"/>
    </source>
</evidence>
<gene>
    <name evidence="10" type="ORF">UX85_C0002G0081</name>
</gene>
<feature type="transmembrane region" description="Helical" evidence="8">
    <location>
        <begin position="271"/>
        <end position="290"/>
    </location>
</feature>
<keyword evidence="5 8" id="KW-0812">Transmembrane</keyword>
<evidence type="ECO:0000256" key="7">
    <source>
        <dbReference type="ARBA" id="ARBA00023136"/>
    </source>
</evidence>
<feature type="transmembrane region" description="Helical" evidence="8">
    <location>
        <begin position="73"/>
        <end position="91"/>
    </location>
</feature>
<comment type="subcellular location">
    <subcellularLocation>
        <location evidence="1">Cell membrane</location>
        <topology evidence="1">Multi-pass membrane protein</topology>
    </subcellularLocation>
</comment>
<dbReference type="Proteomes" id="UP000033860">
    <property type="component" value="Unassembled WGS sequence"/>
</dbReference>
<evidence type="ECO:0000313" key="10">
    <source>
        <dbReference type="EMBL" id="KKU61701.1"/>
    </source>
</evidence>
<reference evidence="10 11" key="1">
    <citation type="journal article" date="2015" name="Nature">
        <title>rRNA introns, odd ribosomes, and small enigmatic genomes across a large radiation of phyla.</title>
        <authorList>
            <person name="Brown C.T."/>
            <person name="Hug L.A."/>
            <person name="Thomas B.C."/>
            <person name="Sharon I."/>
            <person name="Castelle C.J."/>
            <person name="Singh A."/>
            <person name="Wilkins M.J."/>
            <person name="Williams K.H."/>
            <person name="Banfield J.F."/>
        </authorList>
    </citation>
    <scope>NUCLEOTIDE SEQUENCE [LARGE SCALE GENOMIC DNA]</scope>
</reference>
<evidence type="ECO:0000256" key="8">
    <source>
        <dbReference type="SAM" id="Phobius"/>
    </source>
</evidence>
<feature type="transmembrane region" description="Helical" evidence="8">
    <location>
        <begin position="103"/>
        <end position="123"/>
    </location>
</feature>
<evidence type="ECO:0000256" key="5">
    <source>
        <dbReference type="ARBA" id="ARBA00022692"/>
    </source>
</evidence>
<organism evidence="10 11">
    <name type="scientific">Candidatus Beckwithbacteria bacterium GW2011_GWB1_47_15</name>
    <dbReference type="NCBI Taxonomy" id="1618371"/>
    <lineage>
        <taxon>Bacteria</taxon>
        <taxon>Candidatus Beckwithiibacteriota</taxon>
    </lineage>
</organism>
<proteinExistence type="predicted"/>
<dbReference type="PATRIC" id="fig|1618371.3.peg.369"/>
<dbReference type="GO" id="GO:0009103">
    <property type="term" value="P:lipopolysaccharide biosynthetic process"/>
    <property type="evidence" value="ECO:0007669"/>
    <property type="project" value="UniProtKB-ARBA"/>
</dbReference>
<feature type="domain" description="Glycosyltransferase RgtA/B/C/D-like" evidence="9">
    <location>
        <begin position="54"/>
        <end position="205"/>
    </location>
</feature>
<dbReference type="PANTHER" id="PTHR33908:SF11">
    <property type="entry name" value="MEMBRANE PROTEIN"/>
    <property type="match status" value="1"/>
</dbReference>
<dbReference type="InterPro" id="IPR050297">
    <property type="entry name" value="LipidA_mod_glycosyltrf_83"/>
</dbReference>